<name>A0ABU3GTK8_9SPHI</name>
<dbReference type="InterPro" id="IPR036761">
    <property type="entry name" value="TTHA0802/YceI-like_sf"/>
</dbReference>
<dbReference type="PANTHER" id="PTHR34406">
    <property type="entry name" value="PROTEIN YCEI"/>
    <property type="match status" value="1"/>
</dbReference>
<accession>A0ABU3GTK8</accession>
<dbReference type="InterPro" id="IPR007372">
    <property type="entry name" value="Lipid/polyisoprenoid-bd_YceI"/>
</dbReference>
<feature type="chain" id="PRO_5047494476" evidence="1">
    <location>
        <begin position="20"/>
        <end position="207"/>
    </location>
</feature>
<keyword evidence="4" id="KW-1185">Reference proteome</keyword>
<keyword evidence="1" id="KW-0732">Signal</keyword>
<protein>
    <submittedName>
        <fullName evidence="3">Polyisoprenoid-binding protein YceI</fullName>
    </submittedName>
</protein>
<feature type="signal peptide" evidence="1">
    <location>
        <begin position="1"/>
        <end position="19"/>
    </location>
</feature>
<gene>
    <name evidence="3" type="ORF">QE417_002057</name>
</gene>
<dbReference type="Proteomes" id="UP001258315">
    <property type="component" value="Unassembled WGS sequence"/>
</dbReference>
<reference evidence="4" key="1">
    <citation type="submission" date="2023-07" db="EMBL/GenBank/DDBJ databases">
        <title>Functional and genomic diversity of the sorghum phyllosphere microbiome.</title>
        <authorList>
            <person name="Shade A."/>
        </authorList>
    </citation>
    <scope>NUCLEOTIDE SEQUENCE [LARGE SCALE GENOMIC DNA]</scope>
    <source>
        <strain evidence="4">SORGH_AS_0422</strain>
    </source>
</reference>
<evidence type="ECO:0000313" key="4">
    <source>
        <dbReference type="Proteomes" id="UP001258315"/>
    </source>
</evidence>
<sequence length="207" mass="23238">MIKKHLIILLLVIQASAYAQQAYQLDVSKSKVLWNTRQTMGGHYGYLLFSSGTLIYSSAGQPVNGVFSMDMNSIRSEDHEKAADNQKVDQELRKPGFFDIDKYPTSTMRVLTITQIGKTDKYKVNGDLTIKGITNPIEFTATLKKKGGNIIATAALVIDRLIWHIDLQSPPQAKPKPWELVTTLENKIKNKIMVGEVPITLKMVFTR</sequence>
<comment type="caution">
    <text evidence="3">The sequence shown here is derived from an EMBL/GenBank/DDBJ whole genome shotgun (WGS) entry which is preliminary data.</text>
</comment>
<dbReference type="SMART" id="SM00867">
    <property type="entry name" value="YceI"/>
    <property type="match status" value="1"/>
</dbReference>
<dbReference type="Gene3D" id="2.40.128.110">
    <property type="entry name" value="Lipid/polyisoprenoid-binding, YceI-like"/>
    <property type="match status" value="1"/>
</dbReference>
<proteinExistence type="predicted"/>
<dbReference type="Pfam" id="PF04264">
    <property type="entry name" value="YceI"/>
    <property type="match status" value="1"/>
</dbReference>
<dbReference type="PANTHER" id="PTHR34406:SF1">
    <property type="entry name" value="PROTEIN YCEI"/>
    <property type="match status" value="1"/>
</dbReference>
<dbReference type="RefSeq" id="WP_311949692.1">
    <property type="nucleotide sequence ID" value="NZ_JAVLVU010000001.1"/>
</dbReference>
<evidence type="ECO:0000313" key="3">
    <source>
        <dbReference type="EMBL" id="MDT3402985.1"/>
    </source>
</evidence>
<evidence type="ECO:0000256" key="1">
    <source>
        <dbReference type="SAM" id="SignalP"/>
    </source>
</evidence>
<evidence type="ECO:0000259" key="2">
    <source>
        <dbReference type="SMART" id="SM00867"/>
    </source>
</evidence>
<organism evidence="3 4">
    <name type="scientific">Mucilaginibacter terrae</name>
    <dbReference type="NCBI Taxonomy" id="1955052"/>
    <lineage>
        <taxon>Bacteria</taxon>
        <taxon>Pseudomonadati</taxon>
        <taxon>Bacteroidota</taxon>
        <taxon>Sphingobacteriia</taxon>
        <taxon>Sphingobacteriales</taxon>
        <taxon>Sphingobacteriaceae</taxon>
        <taxon>Mucilaginibacter</taxon>
    </lineage>
</organism>
<feature type="domain" description="Lipid/polyisoprenoid-binding YceI-like" evidence="2">
    <location>
        <begin position="22"/>
        <end position="174"/>
    </location>
</feature>
<dbReference type="SUPFAM" id="SSF101874">
    <property type="entry name" value="YceI-like"/>
    <property type="match status" value="1"/>
</dbReference>
<dbReference type="EMBL" id="JAVLVU010000001">
    <property type="protein sequence ID" value="MDT3402985.1"/>
    <property type="molecule type" value="Genomic_DNA"/>
</dbReference>